<evidence type="ECO:0000313" key="4">
    <source>
        <dbReference type="Proteomes" id="UP001082899"/>
    </source>
</evidence>
<evidence type="ECO:0000256" key="2">
    <source>
        <dbReference type="ARBA" id="ARBA00022679"/>
    </source>
</evidence>
<protein>
    <submittedName>
        <fullName evidence="3">Glycosyltransferase family 9 protein</fullName>
    </submittedName>
</protein>
<dbReference type="Proteomes" id="UP001082899">
    <property type="component" value="Unassembled WGS sequence"/>
</dbReference>
<evidence type="ECO:0000256" key="1">
    <source>
        <dbReference type="ARBA" id="ARBA00022676"/>
    </source>
</evidence>
<comment type="caution">
    <text evidence="3">The sequence shown here is derived from an EMBL/GenBank/DDBJ whole genome shotgun (WGS) entry which is preliminary data.</text>
</comment>
<keyword evidence="1" id="KW-0328">Glycosyltransferase</keyword>
<dbReference type="InterPro" id="IPR002201">
    <property type="entry name" value="Glyco_trans_9"/>
</dbReference>
<dbReference type="EMBL" id="JAPMXC010000001">
    <property type="protein sequence ID" value="MCY0387712.1"/>
    <property type="molecule type" value="Genomic_DNA"/>
</dbReference>
<dbReference type="CDD" id="cd03789">
    <property type="entry name" value="GT9_LPS_heptosyltransferase"/>
    <property type="match status" value="1"/>
</dbReference>
<dbReference type="PANTHER" id="PTHR30160:SF1">
    <property type="entry name" value="LIPOPOLYSACCHARIDE 1,2-N-ACETYLGLUCOSAMINETRANSFERASE-RELATED"/>
    <property type="match status" value="1"/>
</dbReference>
<sequence>MSRLSGRLRIFSRALPRLLLKPWRREPRTVGRVLIAHRLLLGDTLLLAPLLKKVREQHPDAAIVLTCPPAVAPLFACRPYGATALPYDPRSAASIARIVASGPYDLAIVAGDQRYAWLALAADSRWIVAYQADTPAWKRWPIDALPRFPDSPVAWADALALLVRGAAPGRFDPTEWPMPAPAPFAPPPAGYVVLHPGASNPVKQWPAARWLALADTLTARGWRPVWSGGPGEGELIAQIDPERRYPSYAEQLDLAQLAALLRGAKLLVCPDTGVAHLGRLLAVPTLALFGPGSARVHGAGQFWDRMPFVAETVDIACRDQPTLFESTVSWIRRCDRDLATCRNRRGAGAACMSDISEAVVKTRLDTLIDGVR</sequence>
<name>A0ABT3ZMS4_9BURK</name>
<organism evidence="3 4">
    <name type="scientific">Robbsia betulipollinis</name>
    <dbReference type="NCBI Taxonomy" id="2981849"/>
    <lineage>
        <taxon>Bacteria</taxon>
        <taxon>Pseudomonadati</taxon>
        <taxon>Pseudomonadota</taxon>
        <taxon>Betaproteobacteria</taxon>
        <taxon>Burkholderiales</taxon>
        <taxon>Burkholderiaceae</taxon>
        <taxon>Robbsia</taxon>
    </lineage>
</organism>
<keyword evidence="4" id="KW-1185">Reference proteome</keyword>
<accession>A0ABT3ZMS4</accession>
<dbReference type="PANTHER" id="PTHR30160">
    <property type="entry name" value="TETRAACYLDISACCHARIDE 4'-KINASE-RELATED"/>
    <property type="match status" value="1"/>
</dbReference>
<proteinExistence type="predicted"/>
<gene>
    <name evidence="3" type="ORF">OVY01_10790</name>
</gene>
<keyword evidence="2" id="KW-0808">Transferase</keyword>
<dbReference type="RefSeq" id="WP_267847435.1">
    <property type="nucleotide sequence ID" value="NZ_JAPMXC010000001.1"/>
</dbReference>
<evidence type="ECO:0000313" key="3">
    <source>
        <dbReference type="EMBL" id="MCY0387712.1"/>
    </source>
</evidence>
<dbReference type="Gene3D" id="3.40.50.2000">
    <property type="entry name" value="Glycogen Phosphorylase B"/>
    <property type="match status" value="2"/>
</dbReference>
<dbReference type="SUPFAM" id="SSF53756">
    <property type="entry name" value="UDP-Glycosyltransferase/glycogen phosphorylase"/>
    <property type="match status" value="1"/>
</dbReference>
<dbReference type="Pfam" id="PF01075">
    <property type="entry name" value="Glyco_transf_9"/>
    <property type="match status" value="1"/>
</dbReference>
<dbReference type="InterPro" id="IPR051199">
    <property type="entry name" value="LPS_LOS_Heptosyltrfase"/>
</dbReference>
<reference evidence="3" key="1">
    <citation type="submission" date="2022-11" db="EMBL/GenBank/DDBJ databases">
        <title>Robbsia betulipollinis sp. nov., isolated from pollen of birch (Betula pendula).</title>
        <authorList>
            <person name="Shi H."/>
            <person name="Ambika Manirajan B."/>
            <person name="Ratering S."/>
            <person name="Geissler-Plaum R."/>
            <person name="Schnell S."/>
        </authorList>
    </citation>
    <scope>NUCLEOTIDE SEQUENCE</scope>
    <source>
        <strain evidence="3">Bb-Pol-6</strain>
    </source>
</reference>